<name>F4LW37_TEPAE</name>
<dbReference type="AlphaFoldDB" id="F4LW37"/>
<dbReference type="Proteomes" id="UP000010802">
    <property type="component" value="Chromosome"/>
</dbReference>
<dbReference type="EMBL" id="HF563609">
    <property type="protein sequence ID" value="CDI40448.1"/>
    <property type="molecule type" value="Genomic_DNA"/>
</dbReference>
<accession>F4LW37</accession>
<dbReference type="NCBIfam" id="TIGR03177">
    <property type="entry name" value="pilus_cpaB"/>
    <property type="match status" value="1"/>
</dbReference>
<dbReference type="OrthoDB" id="2037472at2"/>
<keyword evidence="1" id="KW-0812">Transmembrane</keyword>
<evidence type="ECO:0000259" key="2">
    <source>
        <dbReference type="SMART" id="SM00858"/>
    </source>
</evidence>
<dbReference type="Gene3D" id="3.90.1210.10">
    <property type="entry name" value="Antifreeze-like/N-acetylneuraminic acid synthase C-terminal domain"/>
    <property type="match status" value="1"/>
</dbReference>
<dbReference type="KEGG" id="tep:TepRe1_0625"/>
<feature type="domain" description="SAF" evidence="2">
    <location>
        <begin position="41"/>
        <end position="103"/>
    </location>
</feature>
<evidence type="ECO:0000313" key="4">
    <source>
        <dbReference type="Proteomes" id="UP000010802"/>
    </source>
</evidence>
<dbReference type="Pfam" id="PF08666">
    <property type="entry name" value="SAF"/>
    <property type="match status" value="1"/>
</dbReference>
<organism evidence="3 4">
    <name type="scientific">Tepidanaerobacter acetatoxydans (strain DSM 21804 / JCM 16047 / Re1)</name>
    <dbReference type="NCBI Taxonomy" id="1209989"/>
    <lineage>
        <taxon>Bacteria</taxon>
        <taxon>Bacillati</taxon>
        <taxon>Bacillota</taxon>
        <taxon>Clostridia</taxon>
        <taxon>Thermosediminibacterales</taxon>
        <taxon>Tepidanaerobacteraceae</taxon>
        <taxon>Tepidanaerobacter</taxon>
    </lineage>
</organism>
<keyword evidence="1" id="KW-0472">Membrane</keyword>
<dbReference type="InterPro" id="IPR013974">
    <property type="entry name" value="SAF"/>
</dbReference>
<dbReference type="eggNOG" id="COG3745">
    <property type="taxonomic scope" value="Bacteria"/>
</dbReference>
<dbReference type="Pfam" id="PF16976">
    <property type="entry name" value="RcpC"/>
    <property type="match status" value="1"/>
</dbReference>
<sequence length="264" mass="28162">MSLKKIRLIALIAALVTCISLYLIVSNLQKGGSIALNSKTITVVTATQNIAPYTKITAEMVSAQNITASDGIQNYFTQIGDVVGKICKSDIYAGEVITSNRIAGEKDISLGLATQLENGMRAVTIAVDVEQGVAATIKAGNYVDVIYVNKVDGGSGDTTASSYLNSAAGAKNPVNSQTLYHNYGQYFAVTALQNVKVVALDNVFYKDDTKTSYQSVTLGVTPEQAAQLALMCDGEGTIRLSLRPQEDKTMISEPRGEVFENTIK</sequence>
<evidence type="ECO:0000313" key="3">
    <source>
        <dbReference type="EMBL" id="CDI40448.1"/>
    </source>
</evidence>
<keyword evidence="1" id="KW-1133">Transmembrane helix</keyword>
<keyword evidence="4" id="KW-1185">Reference proteome</keyword>
<dbReference type="KEGG" id="tae:TepiRe1_0681"/>
<feature type="transmembrane region" description="Helical" evidence="1">
    <location>
        <begin position="6"/>
        <end position="25"/>
    </location>
</feature>
<dbReference type="InterPro" id="IPR031571">
    <property type="entry name" value="RcpC_dom"/>
</dbReference>
<reference evidence="4" key="1">
    <citation type="journal article" date="2013" name="Genome Announc.">
        <title>First genome sequence of a syntrophic acetate-oxidizing bacterium, Tepidanaerobacter acetatoxydans strain Re1.</title>
        <authorList>
            <person name="Manzoor S."/>
            <person name="Bongcam-Rudloff E."/>
            <person name="Schnurer A."/>
            <person name="Muller B."/>
        </authorList>
    </citation>
    <scope>NUCLEOTIDE SEQUENCE [LARGE SCALE GENOMIC DNA]</scope>
    <source>
        <strain evidence="4">Re1</strain>
    </source>
</reference>
<proteinExistence type="predicted"/>
<dbReference type="CDD" id="cd11614">
    <property type="entry name" value="SAF_CpaB_FlgA_like"/>
    <property type="match status" value="1"/>
</dbReference>
<gene>
    <name evidence="3" type="ordered locus">TEPIRE1_0681</name>
</gene>
<dbReference type="SMART" id="SM00858">
    <property type="entry name" value="SAF"/>
    <property type="match status" value="1"/>
</dbReference>
<dbReference type="STRING" id="1209989.TepRe1_0625"/>
<evidence type="ECO:0000256" key="1">
    <source>
        <dbReference type="SAM" id="Phobius"/>
    </source>
</evidence>
<dbReference type="HOGENOM" id="CLU_057068_3_1_9"/>
<protein>
    <submittedName>
        <fullName evidence="3">Flp pilus assembly protein CpaB</fullName>
    </submittedName>
</protein>
<dbReference type="InterPro" id="IPR017592">
    <property type="entry name" value="Pilus_assmbl_Flp-typ_CpaB"/>
</dbReference>